<evidence type="ECO:0000256" key="5">
    <source>
        <dbReference type="ARBA" id="ARBA00023004"/>
    </source>
</evidence>
<dbReference type="GO" id="GO:0043365">
    <property type="term" value="F:[formate-C-acetyltransferase]-activating enzyme activity"/>
    <property type="evidence" value="ECO:0007669"/>
    <property type="project" value="InterPro"/>
</dbReference>
<keyword evidence="3" id="KW-0949">S-adenosyl-L-methionine</keyword>
<keyword evidence="6" id="KW-0411">Iron-sulfur</keyword>
<dbReference type="InterPro" id="IPR058240">
    <property type="entry name" value="rSAM_sf"/>
</dbReference>
<dbReference type="GO" id="GO:0004748">
    <property type="term" value="F:ribonucleoside-diphosphate reductase activity, thioredoxin disulfide as acceptor"/>
    <property type="evidence" value="ECO:0007669"/>
    <property type="project" value="TreeGrafter"/>
</dbReference>
<evidence type="ECO:0000256" key="6">
    <source>
        <dbReference type="ARBA" id="ARBA00023014"/>
    </source>
</evidence>
<dbReference type="SFLD" id="SFLDG01066">
    <property type="entry name" value="organic_radical-activating_enz"/>
    <property type="match status" value="1"/>
</dbReference>
<dbReference type="SFLD" id="SFLDG01063">
    <property type="entry name" value="activating_enzymes__group_1"/>
    <property type="match status" value="1"/>
</dbReference>
<dbReference type="GO" id="GO:0051539">
    <property type="term" value="F:4 iron, 4 sulfur cluster binding"/>
    <property type="evidence" value="ECO:0007669"/>
    <property type="project" value="UniProtKB-KW"/>
</dbReference>
<feature type="region of interest" description="Disordered" evidence="7">
    <location>
        <begin position="208"/>
        <end position="233"/>
    </location>
</feature>
<protein>
    <recommendedName>
        <fullName evidence="10">Radical SAM core domain-containing protein</fullName>
    </recommendedName>
</protein>
<evidence type="ECO:0000313" key="9">
    <source>
        <dbReference type="Proteomes" id="UP000232638"/>
    </source>
</evidence>
<dbReference type="Pfam" id="PF13353">
    <property type="entry name" value="Fer4_12"/>
    <property type="match status" value="1"/>
</dbReference>
<dbReference type="InterPro" id="IPR034457">
    <property type="entry name" value="Organic_radical-activating"/>
</dbReference>
<organism evidence="8 9">
    <name type="scientific">Candidatus Thiodictyon syntrophicum</name>
    <dbReference type="NCBI Taxonomy" id="1166950"/>
    <lineage>
        <taxon>Bacteria</taxon>
        <taxon>Pseudomonadati</taxon>
        <taxon>Pseudomonadota</taxon>
        <taxon>Gammaproteobacteria</taxon>
        <taxon>Chromatiales</taxon>
        <taxon>Chromatiaceae</taxon>
        <taxon>Thiodictyon</taxon>
    </lineage>
</organism>
<keyword evidence="4" id="KW-0479">Metal-binding</keyword>
<dbReference type="InterPro" id="IPR012837">
    <property type="entry name" value="NrdG"/>
</dbReference>
<evidence type="ECO:0000256" key="7">
    <source>
        <dbReference type="SAM" id="MobiDB-lite"/>
    </source>
</evidence>
<gene>
    <name evidence="8" type="ORF">THSYN_12420</name>
</gene>
<proteinExistence type="predicted"/>
<keyword evidence="5" id="KW-0408">Iron</keyword>
<dbReference type="InterPro" id="IPR013785">
    <property type="entry name" value="Aldolase_TIM"/>
</dbReference>
<dbReference type="SFLD" id="SFLDS00029">
    <property type="entry name" value="Radical_SAM"/>
    <property type="match status" value="1"/>
</dbReference>
<evidence type="ECO:0000256" key="4">
    <source>
        <dbReference type="ARBA" id="ARBA00022723"/>
    </source>
</evidence>
<dbReference type="KEGG" id="tsy:THSYN_12420"/>
<dbReference type="PANTHER" id="PTHR30352:SF2">
    <property type="entry name" value="ANAEROBIC RIBONUCLEOSIDE-TRIPHOSPHATE REDUCTASE-ACTIVATING PROTEIN"/>
    <property type="match status" value="1"/>
</dbReference>
<evidence type="ECO:0008006" key="10">
    <source>
        <dbReference type="Google" id="ProtNLM"/>
    </source>
</evidence>
<dbReference type="Proteomes" id="UP000232638">
    <property type="component" value="Chromosome"/>
</dbReference>
<evidence type="ECO:0000256" key="3">
    <source>
        <dbReference type="ARBA" id="ARBA00022691"/>
    </source>
</evidence>
<evidence type="ECO:0000313" key="8">
    <source>
        <dbReference type="EMBL" id="AUB81687.1"/>
    </source>
</evidence>
<dbReference type="SUPFAM" id="SSF102114">
    <property type="entry name" value="Radical SAM enzymes"/>
    <property type="match status" value="1"/>
</dbReference>
<dbReference type="PANTHER" id="PTHR30352">
    <property type="entry name" value="PYRUVATE FORMATE-LYASE-ACTIVATING ENZYME"/>
    <property type="match status" value="1"/>
</dbReference>
<accession>A0A2K8U814</accession>
<feature type="compositionally biased region" description="Polar residues" evidence="7">
    <location>
        <begin position="223"/>
        <end position="233"/>
    </location>
</feature>
<comment type="cofactor">
    <cofactor evidence="1">
        <name>[4Fe-4S] cluster</name>
        <dbReference type="ChEBI" id="CHEBI:49883"/>
    </cofactor>
</comment>
<dbReference type="InterPro" id="IPR007197">
    <property type="entry name" value="rSAM"/>
</dbReference>
<reference evidence="8 9" key="1">
    <citation type="submission" date="2017-03" db="EMBL/GenBank/DDBJ databases">
        <title>Complete genome sequence of Candidatus 'Thiodictyon syntrophicum' sp. nov. strain Cad16T, a photolithoautotroph purple sulfur bacterium isolated from an alpine meromictic lake.</title>
        <authorList>
            <person name="Luedin S.M."/>
            <person name="Pothier J.F."/>
            <person name="Danza F."/>
            <person name="Storelli N."/>
            <person name="Wittwer M."/>
            <person name="Tonolla M."/>
        </authorList>
    </citation>
    <scope>NUCLEOTIDE SEQUENCE [LARGE SCALE GENOMIC DNA]</scope>
    <source>
        <strain evidence="8 9">Cad16T</strain>
    </source>
</reference>
<dbReference type="Gene3D" id="3.20.20.70">
    <property type="entry name" value="Aldolase class I"/>
    <property type="match status" value="1"/>
</dbReference>
<dbReference type="AlphaFoldDB" id="A0A2K8U814"/>
<sequence>MGEGPGERVRVAAYLPRSRANGPGLRSVLWVQGCPQRCPGCFNPAFLPCDGGRVVPVVAVADWVLAAPDTEGLSLSGGEPFAQAAPLADLAERVRAAGKGVLIFTGHTAAALRTDTDADTRRLLAAADLLVAGPYRQESPIRHPLLASANQELIFLTGRYRHAELGPRRTEFRIGADGAMTVTGFPLSPSPPDPLPLGGRGRPAAIFLPSPRGGGAGGEGRSRQQSAFMRTTR</sequence>
<keyword evidence="2" id="KW-0004">4Fe-4S</keyword>
<evidence type="ECO:0000256" key="2">
    <source>
        <dbReference type="ARBA" id="ARBA00022485"/>
    </source>
</evidence>
<name>A0A2K8U814_9GAMM</name>
<dbReference type="SFLD" id="SFLDF00299">
    <property type="entry name" value="anaerobic_ribonucleoside-triph"/>
    <property type="match status" value="1"/>
</dbReference>
<dbReference type="CDD" id="cd01335">
    <property type="entry name" value="Radical_SAM"/>
    <property type="match status" value="1"/>
</dbReference>
<dbReference type="EMBL" id="CP020370">
    <property type="protein sequence ID" value="AUB81687.1"/>
    <property type="molecule type" value="Genomic_DNA"/>
</dbReference>
<dbReference type="GO" id="GO:0046872">
    <property type="term" value="F:metal ion binding"/>
    <property type="evidence" value="ECO:0007669"/>
    <property type="project" value="UniProtKB-KW"/>
</dbReference>
<keyword evidence="9" id="KW-1185">Reference proteome</keyword>
<evidence type="ECO:0000256" key="1">
    <source>
        <dbReference type="ARBA" id="ARBA00001966"/>
    </source>
</evidence>